<evidence type="ECO:0000256" key="3">
    <source>
        <dbReference type="ARBA" id="ARBA00004868"/>
    </source>
</evidence>
<dbReference type="SUPFAM" id="SSF53613">
    <property type="entry name" value="Ribokinase-like"/>
    <property type="match status" value="1"/>
</dbReference>
<feature type="region of interest" description="Disordered" evidence="12">
    <location>
        <begin position="1"/>
        <end position="30"/>
    </location>
</feature>
<evidence type="ECO:0000256" key="7">
    <source>
        <dbReference type="ARBA" id="ARBA00022777"/>
    </source>
</evidence>
<keyword evidence="8 11" id="KW-0067">ATP-binding</keyword>
<keyword evidence="9 11" id="KW-0460">Magnesium</keyword>
<dbReference type="Proteomes" id="UP000315842">
    <property type="component" value="Unassembled WGS sequence"/>
</dbReference>
<dbReference type="Gene3D" id="3.40.1190.20">
    <property type="match status" value="1"/>
</dbReference>
<evidence type="ECO:0000256" key="8">
    <source>
        <dbReference type="ARBA" id="ARBA00022840"/>
    </source>
</evidence>
<evidence type="ECO:0000256" key="12">
    <source>
        <dbReference type="SAM" id="MobiDB-lite"/>
    </source>
</evidence>
<evidence type="ECO:0000256" key="2">
    <source>
        <dbReference type="ARBA" id="ARBA00001946"/>
    </source>
</evidence>
<dbReference type="EC" id="2.7.1.50" evidence="11"/>
<evidence type="ECO:0000313" key="13">
    <source>
        <dbReference type="EMBL" id="GEA81588.1"/>
    </source>
</evidence>
<dbReference type="GO" id="GO:0009229">
    <property type="term" value="P:thiamine diphosphate biosynthetic process"/>
    <property type="evidence" value="ECO:0007669"/>
    <property type="project" value="UniProtKB-UniRule"/>
</dbReference>
<feature type="binding site" evidence="11">
    <location>
        <position position="224"/>
    </location>
    <ligand>
        <name>substrate</name>
    </ligand>
</feature>
<dbReference type="CDD" id="cd01170">
    <property type="entry name" value="THZ_kinase"/>
    <property type="match status" value="1"/>
</dbReference>
<dbReference type="GO" id="GO:0005524">
    <property type="term" value="F:ATP binding"/>
    <property type="evidence" value="ECO:0007669"/>
    <property type="project" value="UniProtKB-UniRule"/>
</dbReference>
<sequence>MTSAVPPCPPADDRADERADEPGGAPPLSPGRLAADAAQALAAVRARTPLVQCLTNEVTTNLVANALLAVGASPAMTAVPGEAEQLAAVAGAVLANLGTPGPDLRACLEPAVTTARRAGVPWVLDPVAVGVLSVRTRLAEQLLGARPAVVRGNASEVLGLAGLTSSGRGVDSCDAVEDARVAAVRLAHATGGAVAVSGAVDLVVAGDVAVRVSAGDPLLTAITGAGCALGALAAAFAAVTDPLTAAVGSSLVLGLAAERAASVARGPGSFQVALLDELYGLRPEHVVGLGDRLVVEPARTGARRAATAPVGAPA</sequence>
<dbReference type="UniPathway" id="UPA00060">
    <property type="reaction ID" value="UER00139"/>
</dbReference>
<dbReference type="EMBL" id="BJLP01000032">
    <property type="protein sequence ID" value="GEA81588.1"/>
    <property type="molecule type" value="Genomic_DNA"/>
</dbReference>
<dbReference type="RefSeq" id="WP_141320848.1">
    <property type="nucleotide sequence ID" value="NZ_BJLP01000032.1"/>
</dbReference>
<comment type="pathway">
    <text evidence="3 11">Cofactor biosynthesis; thiamine diphosphate biosynthesis; 4-methyl-5-(2-phosphoethyl)-thiazole from 5-(2-hydroxyethyl)-4-methylthiazole: step 1/1.</text>
</comment>
<protein>
    <recommendedName>
        <fullName evidence="11">Hydroxyethylthiazole kinase</fullName>
        <ecNumber evidence="11">2.7.1.50</ecNumber>
    </recommendedName>
    <alternativeName>
        <fullName evidence="11">4-methyl-5-beta-hydroxyethylthiazole kinase</fullName>
        <shortName evidence="11">TH kinase</shortName>
        <shortName evidence="11">Thz kinase</shortName>
    </alternativeName>
</protein>
<dbReference type="InterPro" id="IPR029056">
    <property type="entry name" value="Ribokinase-like"/>
</dbReference>
<dbReference type="InterPro" id="IPR000417">
    <property type="entry name" value="Hyethyz_kinase"/>
</dbReference>
<feature type="binding site" evidence="11">
    <location>
        <position position="76"/>
    </location>
    <ligand>
        <name>substrate</name>
    </ligand>
</feature>
<keyword evidence="14" id="KW-1185">Reference proteome</keyword>
<dbReference type="GO" id="GO:0004417">
    <property type="term" value="F:hydroxyethylthiazole kinase activity"/>
    <property type="evidence" value="ECO:0007669"/>
    <property type="project" value="UniProtKB-UniRule"/>
</dbReference>
<proteinExistence type="inferred from homology"/>
<keyword evidence="6 11" id="KW-0547">Nucleotide-binding</keyword>
<evidence type="ECO:0000256" key="5">
    <source>
        <dbReference type="ARBA" id="ARBA00022723"/>
    </source>
</evidence>
<feature type="binding site" evidence="11">
    <location>
        <position position="151"/>
    </location>
    <ligand>
        <name>ATP</name>
        <dbReference type="ChEBI" id="CHEBI:30616"/>
    </ligand>
</feature>
<keyword evidence="7 11" id="KW-0418">Kinase</keyword>
<evidence type="ECO:0000313" key="14">
    <source>
        <dbReference type="Proteomes" id="UP000315842"/>
    </source>
</evidence>
<reference evidence="13 14" key="1">
    <citation type="submission" date="2019-06" db="EMBL/GenBank/DDBJ databases">
        <title>Whole genome shotgun sequence of Cellulomonas uda NBRC 3747.</title>
        <authorList>
            <person name="Hosoyama A."/>
            <person name="Uohara A."/>
            <person name="Ohji S."/>
            <person name="Ichikawa N."/>
        </authorList>
    </citation>
    <scope>NUCLEOTIDE SEQUENCE [LARGE SCALE GENOMIC DNA]</scope>
    <source>
        <strain evidence="13 14">NBRC 3747</strain>
    </source>
</reference>
<dbReference type="PRINTS" id="PR01099">
    <property type="entry name" value="HYETHTZKNASE"/>
</dbReference>
<evidence type="ECO:0000256" key="4">
    <source>
        <dbReference type="ARBA" id="ARBA00022679"/>
    </source>
</evidence>
<feature type="compositionally biased region" description="Pro residues" evidence="12">
    <location>
        <begin position="1"/>
        <end position="10"/>
    </location>
</feature>
<name>A0A4Y3KF12_CELUD</name>
<keyword evidence="4 11" id="KW-0808">Transferase</keyword>
<comment type="caution">
    <text evidence="13">The sequence shown here is derived from an EMBL/GenBank/DDBJ whole genome shotgun (WGS) entry which is preliminary data.</text>
</comment>
<comment type="catalytic activity">
    <reaction evidence="1 11">
        <text>5-(2-hydroxyethyl)-4-methylthiazole + ATP = 4-methyl-5-(2-phosphooxyethyl)-thiazole + ADP + H(+)</text>
        <dbReference type="Rhea" id="RHEA:24212"/>
        <dbReference type="ChEBI" id="CHEBI:15378"/>
        <dbReference type="ChEBI" id="CHEBI:17957"/>
        <dbReference type="ChEBI" id="CHEBI:30616"/>
        <dbReference type="ChEBI" id="CHEBI:58296"/>
        <dbReference type="ChEBI" id="CHEBI:456216"/>
        <dbReference type="EC" id="2.7.1.50"/>
    </reaction>
</comment>
<gene>
    <name evidence="11 13" type="primary">thiM</name>
    <name evidence="13" type="ORF">CUD01_20320</name>
</gene>
<evidence type="ECO:0000256" key="10">
    <source>
        <dbReference type="ARBA" id="ARBA00022977"/>
    </source>
</evidence>
<dbReference type="GO" id="GO:0009228">
    <property type="term" value="P:thiamine biosynthetic process"/>
    <property type="evidence" value="ECO:0007669"/>
    <property type="project" value="UniProtKB-KW"/>
</dbReference>
<comment type="function">
    <text evidence="11">Catalyzes the phosphorylation of the hydroxyl group of 4-methyl-5-beta-hydroxyethylthiazole (THZ).</text>
</comment>
<comment type="similarity">
    <text evidence="11">Belongs to the Thz kinase family.</text>
</comment>
<accession>A0A4Y3KF12</accession>
<dbReference type="AlphaFoldDB" id="A0A4Y3KF12"/>
<organism evidence="13 14">
    <name type="scientific">Cellulomonas uda</name>
    <dbReference type="NCBI Taxonomy" id="1714"/>
    <lineage>
        <taxon>Bacteria</taxon>
        <taxon>Bacillati</taxon>
        <taxon>Actinomycetota</taxon>
        <taxon>Actinomycetes</taxon>
        <taxon>Micrococcales</taxon>
        <taxon>Cellulomonadaceae</taxon>
        <taxon>Cellulomonas</taxon>
    </lineage>
</organism>
<feature type="compositionally biased region" description="Basic and acidic residues" evidence="12">
    <location>
        <begin position="11"/>
        <end position="21"/>
    </location>
</feature>
<evidence type="ECO:0000256" key="9">
    <source>
        <dbReference type="ARBA" id="ARBA00022842"/>
    </source>
</evidence>
<keyword evidence="5 11" id="KW-0479">Metal-binding</keyword>
<dbReference type="HAMAP" id="MF_00228">
    <property type="entry name" value="Thz_kinase"/>
    <property type="match status" value="1"/>
</dbReference>
<dbReference type="GO" id="GO:0000287">
    <property type="term" value="F:magnesium ion binding"/>
    <property type="evidence" value="ECO:0007669"/>
    <property type="project" value="UniProtKB-UniRule"/>
</dbReference>
<feature type="binding site" evidence="11">
    <location>
        <position position="197"/>
    </location>
    <ligand>
        <name>ATP</name>
        <dbReference type="ChEBI" id="CHEBI:30616"/>
    </ligand>
</feature>
<dbReference type="NCBIfam" id="NF006830">
    <property type="entry name" value="PRK09355.1"/>
    <property type="match status" value="1"/>
</dbReference>
<comment type="cofactor">
    <cofactor evidence="2 11">
        <name>Mg(2+)</name>
        <dbReference type="ChEBI" id="CHEBI:18420"/>
    </cofactor>
</comment>
<evidence type="ECO:0000256" key="6">
    <source>
        <dbReference type="ARBA" id="ARBA00022741"/>
    </source>
</evidence>
<evidence type="ECO:0000256" key="1">
    <source>
        <dbReference type="ARBA" id="ARBA00001771"/>
    </source>
</evidence>
<evidence type="ECO:0000256" key="11">
    <source>
        <dbReference type="HAMAP-Rule" id="MF_00228"/>
    </source>
</evidence>
<dbReference type="Pfam" id="PF02110">
    <property type="entry name" value="HK"/>
    <property type="match status" value="1"/>
</dbReference>
<keyword evidence="10 11" id="KW-0784">Thiamine biosynthesis</keyword>